<proteinExistence type="predicted"/>
<evidence type="ECO:0000256" key="2">
    <source>
        <dbReference type="SAM" id="Phobius"/>
    </source>
</evidence>
<organism evidence="3">
    <name type="scientific">bioreactor metagenome</name>
    <dbReference type="NCBI Taxonomy" id="1076179"/>
    <lineage>
        <taxon>unclassified sequences</taxon>
        <taxon>metagenomes</taxon>
        <taxon>ecological metagenomes</taxon>
    </lineage>
</organism>
<dbReference type="AlphaFoldDB" id="A0A644XYR6"/>
<sequence>MIWVLVFVGIAVLGLVGLVAYAVWMWHKAQDLLSEVEMVGRQAEEILSLVDGLAPLPVDGPRAGPEGASDPDAERVPSGQVDLEFEPDFGGFGPRDAMHRH</sequence>
<keyword evidence="2" id="KW-0812">Transmembrane</keyword>
<dbReference type="EMBL" id="VSSQ01003552">
    <property type="protein sequence ID" value="MPM21249.1"/>
    <property type="molecule type" value="Genomic_DNA"/>
</dbReference>
<comment type="caution">
    <text evidence="3">The sequence shown here is derived from an EMBL/GenBank/DDBJ whole genome shotgun (WGS) entry which is preliminary data.</text>
</comment>
<feature type="transmembrane region" description="Helical" evidence="2">
    <location>
        <begin position="6"/>
        <end position="24"/>
    </location>
</feature>
<protein>
    <submittedName>
        <fullName evidence="3">Uncharacterized protein</fullName>
    </submittedName>
</protein>
<name>A0A644XYR6_9ZZZZ</name>
<keyword evidence="2" id="KW-0472">Membrane</keyword>
<reference evidence="3" key="1">
    <citation type="submission" date="2019-08" db="EMBL/GenBank/DDBJ databases">
        <authorList>
            <person name="Kucharzyk K."/>
            <person name="Murdoch R.W."/>
            <person name="Higgins S."/>
            <person name="Loffler F."/>
        </authorList>
    </citation>
    <scope>NUCLEOTIDE SEQUENCE</scope>
</reference>
<feature type="region of interest" description="Disordered" evidence="1">
    <location>
        <begin position="57"/>
        <end position="101"/>
    </location>
</feature>
<gene>
    <name evidence="3" type="ORF">SDC9_67693</name>
</gene>
<keyword evidence="2" id="KW-1133">Transmembrane helix</keyword>
<evidence type="ECO:0000313" key="3">
    <source>
        <dbReference type="EMBL" id="MPM21249.1"/>
    </source>
</evidence>
<accession>A0A644XYR6</accession>
<evidence type="ECO:0000256" key="1">
    <source>
        <dbReference type="SAM" id="MobiDB-lite"/>
    </source>
</evidence>